<dbReference type="InterPro" id="IPR055396">
    <property type="entry name" value="DUF7088"/>
</dbReference>
<gene>
    <name evidence="4" type="ORF">G0Q06_08820</name>
</gene>
<evidence type="ECO:0000259" key="3">
    <source>
        <dbReference type="Pfam" id="PF23357"/>
    </source>
</evidence>
<evidence type="ECO:0000313" key="5">
    <source>
        <dbReference type="Proteomes" id="UP000478417"/>
    </source>
</evidence>
<keyword evidence="1" id="KW-0472">Membrane</keyword>
<dbReference type="AlphaFoldDB" id="A0A6B2M0Q6"/>
<feature type="transmembrane region" description="Helical" evidence="1">
    <location>
        <begin position="20"/>
        <end position="37"/>
    </location>
</feature>
<accession>A0A6B2M0Q6</accession>
<organism evidence="4 5">
    <name type="scientific">Oceanipulchritudo coccoides</name>
    <dbReference type="NCBI Taxonomy" id="2706888"/>
    <lineage>
        <taxon>Bacteria</taxon>
        <taxon>Pseudomonadati</taxon>
        <taxon>Verrucomicrobiota</taxon>
        <taxon>Opitutia</taxon>
        <taxon>Puniceicoccales</taxon>
        <taxon>Oceanipulchritudinaceae</taxon>
        <taxon>Oceanipulchritudo</taxon>
    </lineage>
</organism>
<keyword evidence="1" id="KW-1133">Transmembrane helix</keyword>
<name>A0A6B2M0Q6_9BACT</name>
<feature type="transmembrane region" description="Helical" evidence="1">
    <location>
        <begin position="468"/>
        <end position="488"/>
    </location>
</feature>
<dbReference type="Pfam" id="PF09822">
    <property type="entry name" value="ABC_transp_aux"/>
    <property type="match status" value="1"/>
</dbReference>
<dbReference type="Proteomes" id="UP000478417">
    <property type="component" value="Unassembled WGS sequence"/>
</dbReference>
<dbReference type="EMBL" id="JAAGNX010000002">
    <property type="protein sequence ID" value="NDV62551.1"/>
    <property type="molecule type" value="Genomic_DNA"/>
</dbReference>
<keyword evidence="1" id="KW-0812">Transmembrane</keyword>
<evidence type="ECO:0000259" key="2">
    <source>
        <dbReference type="Pfam" id="PF09822"/>
    </source>
</evidence>
<reference evidence="4 5" key="1">
    <citation type="submission" date="2020-02" db="EMBL/GenBank/DDBJ databases">
        <title>Albibacoteraceae fam. nov., the first described family within the subdivision 4 Verrucomicrobia.</title>
        <authorList>
            <person name="Xi F."/>
        </authorList>
    </citation>
    <scope>NUCLEOTIDE SEQUENCE [LARGE SCALE GENOMIC DNA]</scope>
    <source>
        <strain evidence="4 5">CK1056</strain>
    </source>
</reference>
<evidence type="ECO:0000256" key="1">
    <source>
        <dbReference type="SAM" id="Phobius"/>
    </source>
</evidence>
<evidence type="ECO:0000313" key="4">
    <source>
        <dbReference type="EMBL" id="NDV62551.1"/>
    </source>
</evidence>
<comment type="caution">
    <text evidence="4">The sequence shown here is derived from an EMBL/GenBank/DDBJ whole genome shotgun (WGS) entry which is preliminary data.</text>
</comment>
<feature type="domain" description="DUF7088" evidence="3">
    <location>
        <begin position="47"/>
        <end position="136"/>
    </location>
</feature>
<dbReference type="InterPro" id="IPR019196">
    <property type="entry name" value="ABC_transp_unknown"/>
</dbReference>
<dbReference type="RefSeq" id="WP_163964586.1">
    <property type="nucleotide sequence ID" value="NZ_JAAGNX010000002.1"/>
</dbReference>
<feature type="domain" description="ABC-type uncharacterised transport system" evidence="2">
    <location>
        <begin position="184"/>
        <end position="421"/>
    </location>
</feature>
<keyword evidence="5" id="KW-1185">Reference proteome</keyword>
<protein>
    <submittedName>
        <fullName evidence="4">GldG family protein</fullName>
    </submittedName>
</protein>
<sequence length="491" mass="55557">MRRWELYQFANRLKQGNHWLQILLIFSLILGMNHFALKHFVRYDLTQNHRYALSPESKAYLSELREPVEIVVTIPADSPRQEEQVLYRYVEQLLAEYAYQSRRNGEFLISVRFVDIYKDLAEADALAREFGLDQVNAILIYSENRKRLVRADEMVSFVDRKAVAFKGESALTAAIMEVSQEKSPKLYFLTGHREVAPDDTSPRGGLSQIARELQLRNFTLEQLDLTAVSGVPEDTAILLIPDPKGPLLPSEVDKIRTYLFDKAGRVILWTRPGVDTGMKSLLREWGLLLPDQLVIEPDPAYRESTQSILIRNFGEHPITSSLIQNQTYVITGLNRPVIPGNPQPADERLHFIPLFATSNTSWSESSYQQEEAPTFNPGPDFSGPVPVAVATERRASSQLGIKVQGGRLVVFGSPDIFSNQRISSLGNVSVLFNTINWMLDRDKMLVIPPRPVATYQLSLSQNDLKKIGLMYLIVPGALALCGLLIYWVRKS</sequence>
<dbReference type="Pfam" id="PF23357">
    <property type="entry name" value="DUF7088"/>
    <property type="match status" value="1"/>
</dbReference>
<proteinExistence type="predicted"/>